<dbReference type="PRINTS" id="PR00081">
    <property type="entry name" value="GDHRDH"/>
</dbReference>
<evidence type="ECO:0000256" key="2">
    <source>
        <dbReference type="ARBA" id="ARBA00022857"/>
    </source>
</evidence>
<dbReference type="InterPro" id="IPR002347">
    <property type="entry name" value="SDR_fam"/>
</dbReference>
<dbReference type="Proteomes" id="UP000053095">
    <property type="component" value="Unassembled WGS sequence"/>
</dbReference>
<gene>
    <name evidence="6" type="ORF">TCE0_015f02486</name>
</gene>
<dbReference type="CDD" id="cd05374">
    <property type="entry name" value="17beta-HSD-like_SDR_c"/>
    <property type="match status" value="1"/>
</dbReference>
<evidence type="ECO:0000256" key="1">
    <source>
        <dbReference type="ARBA" id="ARBA00006484"/>
    </source>
</evidence>
<evidence type="ECO:0000256" key="3">
    <source>
        <dbReference type="ARBA" id="ARBA00023002"/>
    </source>
</evidence>
<protein>
    <submittedName>
        <fullName evidence="6">Short-chain dehydrogenase</fullName>
    </submittedName>
</protein>
<dbReference type="SUPFAM" id="SSF51735">
    <property type="entry name" value="NAD(P)-binding Rossmann-fold domains"/>
    <property type="match status" value="1"/>
</dbReference>
<dbReference type="PANTHER" id="PTHR43976">
    <property type="entry name" value="SHORT CHAIN DEHYDROGENASE"/>
    <property type="match status" value="1"/>
</dbReference>
<sequence>MASKTWLITGASSGLGAAIAEAALQAGHKVLATARNPTKAAAENPQISKLGGTWIELDVTQVETTKKVEEAINQAGGVIDVVINNAGYSLLGSIEDMSEEEIQTQFSTNVFGAVRVLKGALPFMRKRKSGTVINISSSAGLDGLPTCAMYAGTKFALEGMSESLSRELSPFGIRVLLVEPGEFRTKFLSAYVEPAAGMNEGYAGTPLETYLQIFKSKDGKQQGDPAKAAQRILEVVTNTGMGAGKEGFLRVPLGKDCYERFRVKCESMQENLLQMKDIAHSTGY</sequence>
<evidence type="ECO:0000313" key="6">
    <source>
        <dbReference type="EMBL" id="GAM34727.1"/>
    </source>
</evidence>
<keyword evidence="7" id="KW-1185">Reference proteome</keyword>
<dbReference type="EMBL" id="DF933811">
    <property type="protein sequence ID" value="GAM34727.1"/>
    <property type="molecule type" value="Genomic_DNA"/>
</dbReference>
<evidence type="ECO:0000256" key="4">
    <source>
        <dbReference type="RuleBase" id="RU000363"/>
    </source>
</evidence>
<dbReference type="InterPro" id="IPR020904">
    <property type="entry name" value="Sc_DH/Rdtase_CS"/>
</dbReference>
<dbReference type="PANTHER" id="PTHR43976:SF16">
    <property type="entry name" value="SHORT-CHAIN DEHYDROGENASE_REDUCTASE FAMILY PROTEIN"/>
    <property type="match status" value="1"/>
</dbReference>
<accession>A0A6V8H0S9</accession>
<evidence type="ECO:0000313" key="7">
    <source>
        <dbReference type="Proteomes" id="UP000053095"/>
    </source>
</evidence>
<keyword evidence="2" id="KW-0521">NADP</keyword>
<keyword evidence="3" id="KW-0560">Oxidoreductase</keyword>
<dbReference type="InterPro" id="IPR057326">
    <property type="entry name" value="KR_dom"/>
</dbReference>
<name>A0A6V8H0S9_TALPI</name>
<dbReference type="PROSITE" id="PS00061">
    <property type="entry name" value="ADH_SHORT"/>
    <property type="match status" value="1"/>
</dbReference>
<dbReference type="InterPro" id="IPR036291">
    <property type="entry name" value="NAD(P)-bd_dom_sf"/>
</dbReference>
<dbReference type="PRINTS" id="PR00080">
    <property type="entry name" value="SDRFAMILY"/>
</dbReference>
<dbReference type="InterPro" id="IPR051911">
    <property type="entry name" value="SDR_oxidoreductase"/>
</dbReference>
<feature type="domain" description="Ketoreductase" evidence="5">
    <location>
        <begin position="4"/>
        <end position="181"/>
    </location>
</feature>
<comment type="similarity">
    <text evidence="1 4">Belongs to the short-chain dehydrogenases/reductases (SDR) family.</text>
</comment>
<organism evidence="6 7">
    <name type="scientific">Talaromyces pinophilus</name>
    <name type="common">Penicillium pinophilum</name>
    <dbReference type="NCBI Taxonomy" id="128442"/>
    <lineage>
        <taxon>Eukaryota</taxon>
        <taxon>Fungi</taxon>
        <taxon>Dikarya</taxon>
        <taxon>Ascomycota</taxon>
        <taxon>Pezizomycotina</taxon>
        <taxon>Eurotiomycetes</taxon>
        <taxon>Eurotiomycetidae</taxon>
        <taxon>Eurotiales</taxon>
        <taxon>Trichocomaceae</taxon>
        <taxon>Talaromyces</taxon>
        <taxon>Talaromyces sect. Talaromyces</taxon>
    </lineage>
</organism>
<evidence type="ECO:0000259" key="5">
    <source>
        <dbReference type="SMART" id="SM00822"/>
    </source>
</evidence>
<dbReference type="GO" id="GO:0016491">
    <property type="term" value="F:oxidoreductase activity"/>
    <property type="evidence" value="ECO:0007669"/>
    <property type="project" value="UniProtKB-KW"/>
</dbReference>
<comment type="caution">
    <text evidence="6">The sequence shown here is derived from an EMBL/GenBank/DDBJ whole genome shotgun (WGS) entry which is preliminary data.</text>
</comment>
<reference evidence="7" key="1">
    <citation type="journal article" date="2015" name="Genome Announc.">
        <title>Draft genome sequence of Talaromyces cellulolyticus strain Y-94, a source of lignocellulosic biomass-degrading enzymes.</title>
        <authorList>
            <person name="Fujii T."/>
            <person name="Koike H."/>
            <person name="Sawayama S."/>
            <person name="Yano S."/>
            <person name="Inoue H."/>
        </authorList>
    </citation>
    <scope>NUCLEOTIDE SEQUENCE [LARGE SCALE GENOMIC DNA]</scope>
    <source>
        <strain evidence="7">Y-94</strain>
    </source>
</reference>
<proteinExistence type="inferred from homology"/>
<dbReference type="Gene3D" id="3.40.50.720">
    <property type="entry name" value="NAD(P)-binding Rossmann-like Domain"/>
    <property type="match status" value="1"/>
</dbReference>
<dbReference type="SMART" id="SM00822">
    <property type="entry name" value="PKS_KR"/>
    <property type="match status" value="1"/>
</dbReference>
<dbReference type="AlphaFoldDB" id="A0A6V8H0S9"/>
<dbReference type="Pfam" id="PF00106">
    <property type="entry name" value="adh_short"/>
    <property type="match status" value="1"/>
</dbReference>